<feature type="transmembrane region" description="Helical" evidence="1">
    <location>
        <begin position="38"/>
        <end position="58"/>
    </location>
</feature>
<evidence type="ECO:0000313" key="2">
    <source>
        <dbReference type="EMBL" id="HIW69815.1"/>
    </source>
</evidence>
<proteinExistence type="predicted"/>
<feature type="transmembrane region" description="Helical" evidence="1">
    <location>
        <begin position="95"/>
        <end position="112"/>
    </location>
</feature>
<keyword evidence="1" id="KW-0812">Transmembrane</keyword>
<gene>
    <name evidence="2" type="ORF">H9876_00300</name>
</gene>
<dbReference type="AlphaFoldDB" id="A0A9D1QM07"/>
<comment type="caution">
    <text evidence="2">The sequence shown here is derived from an EMBL/GenBank/DDBJ whole genome shotgun (WGS) entry which is preliminary data.</text>
</comment>
<organism evidence="2 3">
    <name type="scientific">Candidatus Limosilactobacillus merdipullorum</name>
    <dbReference type="NCBI Taxonomy" id="2838653"/>
    <lineage>
        <taxon>Bacteria</taxon>
        <taxon>Bacillati</taxon>
        <taxon>Bacillota</taxon>
        <taxon>Bacilli</taxon>
        <taxon>Lactobacillales</taxon>
        <taxon>Lactobacillaceae</taxon>
        <taxon>Limosilactobacillus</taxon>
    </lineage>
</organism>
<keyword evidence="1" id="KW-0472">Membrane</keyword>
<feature type="transmembrane region" description="Helical" evidence="1">
    <location>
        <begin position="6"/>
        <end position="26"/>
    </location>
</feature>
<name>A0A9D1QM07_9LACO</name>
<protein>
    <recommendedName>
        <fullName evidence="4">DUF1516 family protein</fullName>
    </recommendedName>
</protein>
<reference evidence="2" key="2">
    <citation type="submission" date="2021-04" db="EMBL/GenBank/DDBJ databases">
        <authorList>
            <person name="Gilroy R."/>
        </authorList>
    </citation>
    <scope>NUCLEOTIDE SEQUENCE</scope>
    <source>
        <strain evidence="2">ChiHejej3B27-2180</strain>
    </source>
</reference>
<dbReference type="Proteomes" id="UP000886878">
    <property type="component" value="Unassembled WGS sequence"/>
</dbReference>
<evidence type="ECO:0008006" key="4">
    <source>
        <dbReference type="Google" id="ProtNLM"/>
    </source>
</evidence>
<reference evidence="2" key="1">
    <citation type="journal article" date="2021" name="PeerJ">
        <title>Extensive microbial diversity within the chicken gut microbiome revealed by metagenomics and culture.</title>
        <authorList>
            <person name="Gilroy R."/>
            <person name="Ravi A."/>
            <person name="Getino M."/>
            <person name="Pursley I."/>
            <person name="Horton D.L."/>
            <person name="Alikhan N.F."/>
            <person name="Baker D."/>
            <person name="Gharbi K."/>
            <person name="Hall N."/>
            <person name="Watson M."/>
            <person name="Adriaenssens E.M."/>
            <person name="Foster-Nyarko E."/>
            <person name="Jarju S."/>
            <person name="Secka A."/>
            <person name="Antonio M."/>
            <person name="Oren A."/>
            <person name="Chaudhuri R.R."/>
            <person name="La Ragione R."/>
            <person name="Hildebrand F."/>
            <person name="Pallen M.J."/>
        </authorList>
    </citation>
    <scope>NUCLEOTIDE SEQUENCE</scope>
    <source>
        <strain evidence="2">ChiHejej3B27-2180</strain>
    </source>
</reference>
<feature type="transmembrane region" description="Helical" evidence="1">
    <location>
        <begin position="64"/>
        <end position="83"/>
    </location>
</feature>
<evidence type="ECO:0000256" key="1">
    <source>
        <dbReference type="SAM" id="Phobius"/>
    </source>
</evidence>
<dbReference type="EMBL" id="DXGK01000008">
    <property type="protein sequence ID" value="HIW69815.1"/>
    <property type="molecule type" value="Genomic_DNA"/>
</dbReference>
<accession>A0A9D1QM07</accession>
<keyword evidence="1" id="KW-1133">Transmembrane helix</keyword>
<evidence type="ECO:0000313" key="3">
    <source>
        <dbReference type="Proteomes" id="UP000886878"/>
    </source>
</evidence>
<sequence>MSLPYTIIPLVCTVLLILTVIAAIWAKSEKRVNTLIGINRLLSIIILVLAIVQVFVLIKSHPFWPLVRAVYFILTSMLLESFFRRKRETFGSPSLNLTLLVMLVGFAILTFLV</sequence>